<accession>B0Y2B1</accession>
<evidence type="ECO:0000256" key="5">
    <source>
        <dbReference type="ARBA" id="ARBA00023002"/>
    </source>
</evidence>
<evidence type="ECO:0000256" key="1">
    <source>
        <dbReference type="ARBA" id="ARBA00001970"/>
    </source>
</evidence>
<dbReference type="EMBL" id="DS499597">
    <property type="protein sequence ID" value="EDP51081.1"/>
    <property type="molecule type" value="Genomic_DNA"/>
</dbReference>
<organism evidence="9 10">
    <name type="scientific">Aspergillus fumigatus (strain CBS 144.89 / FGSC A1163 / CEA10)</name>
    <name type="common">Neosartorya fumigata</name>
    <dbReference type="NCBI Taxonomy" id="451804"/>
    <lineage>
        <taxon>Eukaryota</taxon>
        <taxon>Fungi</taxon>
        <taxon>Dikarya</taxon>
        <taxon>Ascomycota</taxon>
        <taxon>Pezizomycotina</taxon>
        <taxon>Eurotiomycetes</taxon>
        <taxon>Eurotiomycetidae</taxon>
        <taxon>Eurotiales</taxon>
        <taxon>Aspergillaceae</taxon>
        <taxon>Aspergillus</taxon>
        <taxon>Aspergillus subgen. Fumigati</taxon>
    </lineage>
</organism>
<dbReference type="PANTHER" id="PTHR33577">
    <property type="entry name" value="STERIGMATOCYSTIN BIOSYNTHESIS PEROXIDASE STCC-RELATED"/>
    <property type="match status" value="1"/>
</dbReference>
<dbReference type="AlphaFoldDB" id="B0Y2B1"/>
<reference evidence="9 10" key="1">
    <citation type="journal article" date="2008" name="PLoS Genet.">
        <title>Genomic islands in the pathogenic filamentous fungus Aspergillus fumigatus.</title>
        <authorList>
            <person name="Fedorova N.D."/>
            <person name="Khaldi N."/>
            <person name="Joardar V.S."/>
            <person name="Maiti R."/>
            <person name="Amedeo P."/>
            <person name="Anderson M.J."/>
            <person name="Crabtree J."/>
            <person name="Silva J.C."/>
            <person name="Badger J.H."/>
            <person name="Albarraq A."/>
            <person name="Angiuoli S."/>
            <person name="Bussey H."/>
            <person name="Bowyer P."/>
            <person name="Cotty P.J."/>
            <person name="Dyer P.S."/>
            <person name="Egan A."/>
            <person name="Galens K."/>
            <person name="Fraser-Liggett C.M."/>
            <person name="Haas B.J."/>
            <person name="Inman J.M."/>
            <person name="Kent R."/>
            <person name="Lemieux S."/>
            <person name="Malavazi I."/>
            <person name="Orvis J."/>
            <person name="Roemer T."/>
            <person name="Ronning C.M."/>
            <person name="Sundaram J.P."/>
            <person name="Sutton G."/>
            <person name="Turner G."/>
            <person name="Venter J.C."/>
            <person name="White O.R."/>
            <person name="Whitty B.R."/>
            <person name="Youngman P."/>
            <person name="Wolfe K.H."/>
            <person name="Goldman G.H."/>
            <person name="Wortman J.R."/>
            <person name="Jiang B."/>
            <person name="Denning D.W."/>
            <person name="Nierman W.C."/>
        </authorList>
    </citation>
    <scope>NUCLEOTIDE SEQUENCE [LARGE SCALE GENOMIC DNA]</scope>
    <source>
        <strain evidence="10">CBS 144.89 / FGSC A1163 / CEA10</strain>
    </source>
</reference>
<dbReference type="VEuPathDB" id="FungiDB:AFUB_050830"/>
<keyword evidence="5" id="KW-0560">Oxidoreductase</keyword>
<evidence type="ECO:0000256" key="7">
    <source>
        <dbReference type="ARBA" id="ARBA00025795"/>
    </source>
</evidence>
<dbReference type="Proteomes" id="UP000001699">
    <property type="component" value="Unassembled WGS sequence"/>
</dbReference>
<name>B0Y2B1_ASPFC</name>
<sequence>MHKYCALSNTRPCLRPLQTTMSKMAELEIIDSKGLPLIKGDYCPAGPGHLRAPCPVLNSLANHGIIARSGRNITAAELKAALRYLGMGIDVITILVNGAFKVHSDDPKKGALLGLRDKDQTNEDGVPVLNLDQVGRPHAVEHDVSVTRQDRALGDCMRVNADLLERFLAAPKTERGFSASAFGKYRKTRYNEQKRDNPALEFDRFNHFSGCAELGAVQCIFGRGFPYRVPEEYIRVLFGEERLPIEEGWKPRRLPLLLPELAPVILRISHFASPF</sequence>
<gene>
    <name evidence="9" type="ORF">AFUB_050830</name>
</gene>
<evidence type="ECO:0000256" key="6">
    <source>
        <dbReference type="ARBA" id="ARBA00023004"/>
    </source>
</evidence>
<dbReference type="InterPro" id="IPR000028">
    <property type="entry name" value="Chloroperoxidase"/>
</dbReference>
<dbReference type="Gene3D" id="1.10.489.10">
    <property type="entry name" value="Chloroperoxidase-like"/>
    <property type="match status" value="1"/>
</dbReference>
<dbReference type="InterPro" id="IPR036851">
    <property type="entry name" value="Chloroperoxidase-like_sf"/>
</dbReference>
<keyword evidence="2 9" id="KW-0575">Peroxidase</keyword>
<evidence type="ECO:0000313" key="9">
    <source>
        <dbReference type="EMBL" id="EDP51081.1"/>
    </source>
</evidence>
<dbReference type="PhylomeDB" id="B0Y2B1"/>
<dbReference type="OrthoDB" id="407298at2759"/>
<proteinExistence type="inferred from homology"/>
<evidence type="ECO:0000256" key="2">
    <source>
        <dbReference type="ARBA" id="ARBA00022559"/>
    </source>
</evidence>
<dbReference type="PANTHER" id="PTHR33577:SF9">
    <property type="entry name" value="PEROXIDASE STCC"/>
    <property type="match status" value="1"/>
</dbReference>
<comment type="similarity">
    <text evidence="7">Belongs to the chloroperoxidase family.</text>
</comment>
<keyword evidence="3" id="KW-0349">Heme</keyword>
<protein>
    <submittedName>
        <fullName evidence="9">Peroxidase, putative</fullName>
    </submittedName>
</protein>
<dbReference type="Pfam" id="PF01328">
    <property type="entry name" value="Peroxidase_2"/>
    <property type="match status" value="1"/>
</dbReference>
<dbReference type="GO" id="GO:0004601">
    <property type="term" value="F:peroxidase activity"/>
    <property type="evidence" value="ECO:0007669"/>
    <property type="project" value="UniProtKB-KW"/>
</dbReference>
<evidence type="ECO:0000256" key="4">
    <source>
        <dbReference type="ARBA" id="ARBA00022723"/>
    </source>
</evidence>
<comment type="cofactor">
    <cofactor evidence="1">
        <name>heme b</name>
        <dbReference type="ChEBI" id="CHEBI:60344"/>
    </cofactor>
</comment>
<evidence type="ECO:0000256" key="3">
    <source>
        <dbReference type="ARBA" id="ARBA00022617"/>
    </source>
</evidence>
<dbReference type="SUPFAM" id="SSF47571">
    <property type="entry name" value="Cloroperoxidase"/>
    <property type="match status" value="1"/>
</dbReference>
<dbReference type="HOGENOM" id="CLU_050230_0_2_1"/>
<evidence type="ECO:0000259" key="8">
    <source>
        <dbReference type="PROSITE" id="PS51405"/>
    </source>
</evidence>
<feature type="domain" description="Heme haloperoxidase family profile" evidence="8">
    <location>
        <begin position="38"/>
        <end position="263"/>
    </location>
</feature>
<dbReference type="GO" id="GO:0046872">
    <property type="term" value="F:metal ion binding"/>
    <property type="evidence" value="ECO:0007669"/>
    <property type="project" value="UniProtKB-KW"/>
</dbReference>
<keyword evidence="6" id="KW-0408">Iron</keyword>
<evidence type="ECO:0000313" key="10">
    <source>
        <dbReference type="Proteomes" id="UP000001699"/>
    </source>
</evidence>
<keyword evidence="4" id="KW-0479">Metal-binding</keyword>
<keyword evidence="10" id="KW-1185">Reference proteome</keyword>
<dbReference type="PROSITE" id="PS51405">
    <property type="entry name" value="HEME_HALOPEROXIDASE"/>
    <property type="match status" value="1"/>
</dbReference>